<accession>A0A251YUJ8</accession>
<dbReference type="AlphaFoldDB" id="A0A251YUJ8"/>
<dbReference type="Proteomes" id="UP000195101">
    <property type="component" value="Unassembled WGS sequence"/>
</dbReference>
<comment type="caution">
    <text evidence="2">The sequence shown here is derived from an EMBL/GenBank/DDBJ whole genome shotgun (WGS) entry which is preliminary data.</text>
</comment>
<evidence type="ECO:0000313" key="3">
    <source>
        <dbReference type="Proteomes" id="UP000195101"/>
    </source>
</evidence>
<sequence length="345" mass="37438">MIPAAHLRPAPSADSPADGPADAPADGPADAPADVPPGAPADAGERPVAEVLDPVVWRDRAGRHAERADAFSAGFRARRLAGRTHEVDDFLFTYYPHKPSLLRRWHPGAGAVLADAADDERAAWRWYVADAERTAGGLRVDASAYLRARGSTASFVERILGRTAARPGRFSCFGLHEWAMVYRVGPGEQRHERLPLRLGSAATDEVVEAHRLACTHIDAFRFFTPEAVPRNALAPTRETQPDLEQPGCLHAGMDVYKWATKLGPLVAGEVLLDAFELARDIRSLDMRASPYDVSGLGLEAVRIEEPAGKARYAAEQRGFAERSNALRARILDELAHARRAADAGL</sequence>
<feature type="compositionally biased region" description="Low complexity" evidence="1">
    <location>
        <begin position="9"/>
        <end position="33"/>
    </location>
</feature>
<feature type="region of interest" description="Disordered" evidence="1">
    <location>
        <begin position="1"/>
        <end position="47"/>
    </location>
</feature>
<protein>
    <recommendedName>
        <fullName evidence="4">3-methyladenine DNA glycosylase</fullName>
    </recommendedName>
</protein>
<evidence type="ECO:0000256" key="1">
    <source>
        <dbReference type="SAM" id="MobiDB-lite"/>
    </source>
</evidence>
<name>A0A251YUJ8_9MICO</name>
<evidence type="ECO:0008006" key="4">
    <source>
        <dbReference type="Google" id="ProtNLM"/>
    </source>
</evidence>
<proteinExistence type="predicted"/>
<reference evidence="2 3" key="1">
    <citation type="submission" date="2016-08" db="EMBL/GenBank/DDBJ databases">
        <title>Genome sequence of Clavibacter michiganensis spp strain CFBP8019.</title>
        <authorList>
            <person name="Thapa S.P."/>
            <person name="Coaker G."/>
            <person name="Jacques M.-A."/>
        </authorList>
    </citation>
    <scope>NUCLEOTIDE SEQUENCE [LARGE SCALE GENOMIC DNA]</scope>
    <source>
        <strain evidence="2">CFBP8019</strain>
    </source>
</reference>
<dbReference type="EMBL" id="MDJZ01000003">
    <property type="protein sequence ID" value="OUE27926.1"/>
    <property type="molecule type" value="Genomic_DNA"/>
</dbReference>
<gene>
    <name evidence="2" type="ORF">BFL37_01115</name>
</gene>
<evidence type="ECO:0000313" key="2">
    <source>
        <dbReference type="EMBL" id="OUE27926.1"/>
    </source>
</evidence>
<organism evidence="2 3">
    <name type="scientific">Clavibacter michiganensis</name>
    <dbReference type="NCBI Taxonomy" id="28447"/>
    <lineage>
        <taxon>Bacteria</taxon>
        <taxon>Bacillati</taxon>
        <taxon>Actinomycetota</taxon>
        <taxon>Actinomycetes</taxon>
        <taxon>Micrococcales</taxon>
        <taxon>Microbacteriaceae</taxon>
        <taxon>Clavibacter</taxon>
    </lineage>
</organism>
<keyword evidence="3" id="KW-1185">Reference proteome</keyword>